<sequence length="603" mass="66727">MDITTLFFTRREDSLLSGDYNNYRAQTSRRLHTVRKKLGRTTPKGRKYNGQAPISPEDVGTKAEFAHLLVLSAERAWAHAMHMKATHSADPSNKGVVGPTRRHIITRLNKASKYAEQLVSVLQKQSLSGASDTNLLEARAYLALLSGALFTEKQRWDRCLRYFSEARIIYTALGQKEKKEAYRDLISATIDPSLRYAAYQLRLPRNKPLPSLAIENFPDNKEIRAEVEKLDATCLTENAAGTTKLADGEVQQLPESITWRSRSVPIEDASIAQALAAASAAEAKLASYLSERPSASAKEKAAAYDTLIQASQEAVDATKTTLDDLSNEGVEQGDRRIQALQVIRTAVNYSLIGWRVGRNRVLSGEGDGLFLDTEQGKSDRRHTSTRSSNSKILSQLREKVALYDSTLQSLDFIRELPGVAGDSEFVTELEVKRDYFRALRCLAIGRSHSSQGNVENALALFSRASELATATLSNKMGTTASDGPTKLDISPERIQSLAETSEGLVAQHRGLVTLNKLSETKHDAATSQLPLIQRMDEYTAQGLDTNNLVPFPPKMQPVAVKPIFLDVAWNYIQYPREGKQQGAEKVPAEEEKGGRRGWFGFGR</sequence>
<evidence type="ECO:0000313" key="13">
    <source>
        <dbReference type="Proteomes" id="UP001201262"/>
    </source>
</evidence>
<dbReference type="RefSeq" id="XP_046074155.1">
    <property type="nucleotide sequence ID" value="XM_046218051.1"/>
</dbReference>
<evidence type="ECO:0000256" key="6">
    <source>
        <dbReference type="ARBA" id="ARBA00023135"/>
    </source>
</evidence>
<keyword evidence="7" id="KW-0539">Nucleus</keyword>
<evidence type="ECO:0000256" key="3">
    <source>
        <dbReference type="ARBA" id="ARBA00009352"/>
    </source>
</evidence>
<evidence type="ECO:0000313" key="12">
    <source>
        <dbReference type="EMBL" id="KAH8700449.1"/>
    </source>
</evidence>
<evidence type="ECO:0000256" key="4">
    <source>
        <dbReference type="ARBA" id="ARBA00022490"/>
    </source>
</evidence>
<reference evidence="12" key="1">
    <citation type="submission" date="2021-12" db="EMBL/GenBank/DDBJ databases">
        <title>Convergent genome expansion in fungi linked to evolution of root-endophyte symbiosis.</title>
        <authorList>
            <consortium name="DOE Joint Genome Institute"/>
            <person name="Ke Y.-H."/>
            <person name="Bonito G."/>
            <person name="Liao H.-L."/>
            <person name="Looney B."/>
            <person name="Rojas-Flechas A."/>
            <person name="Nash J."/>
            <person name="Hameed K."/>
            <person name="Schadt C."/>
            <person name="Martin F."/>
            <person name="Crous P.W."/>
            <person name="Miettinen O."/>
            <person name="Magnuson J.K."/>
            <person name="Labbe J."/>
            <person name="Jacobson D."/>
            <person name="Doktycz M.J."/>
            <person name="Veneault-Fourrey C."/>
            <person name="Kuo A."/>
            <person name="Mondo S."/>
            <person name="Calhoun S."/>
            <person name="Riley R."/>
            <person name="Ohm R."/>
            <person name="LaButti K."/>
            <person name="Andreopoulos B."/>
            <person name="Pangilinan J."/>
            <person name="Nolan M."/>
            <person name="Tritt A."/>
            <person name="Clum A."/>
            <person name="Lipzen A."/>
            <person name="Daum C."/>
            <person name="Barry K."/>
            <person name="Grigoriev I.V."/>
            <person name="Vilgalys R."/>
        </authorList>
    </citation>
    <scope>NUCLEOTIDE SEQUENCE</scope>
    <source>
        <strain evidence="12">PMI_201</strain>
    </source>
</reference>
<evidence type="ECO:0000256" key="2">
    <source>
        <dbReference type="ARBA" id="ARBA00004604"/>
    </source>
</evidence>
<evidence type="ECO:0000256" key="11">
    <source>
        <dbReference type="SAM" id="MobiDB-lite"/>
    </source>
</evidence>
<dbReference type="EMBL" id="JAJTJA010000004">
    <property type="protein sequence ID" value="KAH8700449.1"/>
    <property type="molecule type" value="Genomic_DNA"/>
</dbReference>
<dbReference type="GO" id="GO:0005047">
    <property type="term" value="F:signal recognition particle binding"/>
    <property type="evidence" value="ECO:0007669"/>
    <property type="project" value="InterPro"/>
</dbReference>
<evidence type="ECO:0000256" key="1">
    <source>
        <dbReference type="ARBA" id="ARBA00004496"/>
    </source>
</evidence>
<dbReference type="PIRSF" id="PIRSF038995">
    <property type="entry name" value="SRP68"/>
    <property type="match status" value="1"/>
</dbReference>
<comment type="subcellular location">
    <subcellularLocation>
        <location evidence="1 10">Cytoplasm</location>
    </subcellularLocation>
    <subcellularLocation>
        <location evidence="2">Nucleus</location>
        <location evidence="2">Nucleolus</location>
    </subcellularLocation>
</comment>
<keyword evidence="4 10" id="KW-0963">Cytoplasm</keyword>
<dbReference type="AlphaFoldDB" id="A0AAD4KUX4"/>
<dbReference type="Pfam" id="PF16969">
    <property type="entry name" value="SRP68"/>
    <property type="match status" value="1"/>
</dbReference>
<dbReference type="GO" id="GO:0008312">
    <property type="term" value="F:7S RNA binding"/>
    <property type="evidence" value="ECO:0007669"/>
    <property type="project" value="InterPro"/>
</dbReference>
<evidence type="ECO:0000256" key="9">
    <source>
        <dbReference type="ARBA" id="ARBA00029498"/>
    </source>
</evidence>
<dbReference type="GeneID" id="70248338"/>
<dbReference type="InterPro" id="IPR034652">
    <property type="entry name" value="SRP68-RBD"/>
</dbReference>
<dbReference type="PANTHER" id="PTHR12860">
    <property type="entry name" value="SIGNAL RECOGNITION PARTICLE 68 KDA PROTEIN"/>
    <property type="match status" value="1"/>
</dbReference>
<dbReference type="Proteomes" id="UP001201262">
    <property type="component" value="Unassembled WGS sequence"/>
</dbReference>
<dbReference type="GO" id="GO:0005730">
    <property type="term" value="C:nucleolus"/>
    <property type="evidence" value="ECO:0007669"/>
    <property type="project" value="UniProtKB-SubCell"/>
</dbReference>
<evidence type="ECO:0000256" key="10">
    <source>
        <dbReference type="PIRNR" id="PIRNR038995"/>
    </source>
</evidence>
<name>A0AAD4KUX4_9EURO</name>
<evidence type="ECO:0000256" key="7">
    <source>
        <dbReference type="ARBA" id="ARBA00023242"/>
    </source>
</evidence>
<comment type="similarity">
    <text evidence="3 10">Belongs to the SRP68 family.</text>
</comment>
<dbReference type="InterPro" id="IPR026258">
    <property type="entry name" value="SRP68"/>
</dbReference>
<gene>
    <name evidence="12" type="ORF">BGW36DRAFT_395541</name>
</gene>
<dbReference type="Gene3D" id="1.10.3450.40">
    <property type="entry name" value="Signal recognition particle, SRP68 subunit, RNA-binding domain"/>
    <property type="match status" value="1"/>
</dbReference>
<dbReference type="InterPro" id="IPR038253">
    <property type="entry name" value="SRP68_N_sf"/>
</dbReference>
<dbReference type="CDD" id="cd15481">
    <property type="entry name" value="SRP68-RBD"/>
    <property type="match status" value="1"/>
</dbReference>
<dbReference type="PANTHER" id="PTHR12860:SF0">
    <property type="entry name" value="SIGNAL RECOGNITION PARTICLE SUBUNIT SRP68"/>
    <property type="match status" value="1"/>
</dbReference>
<proteinExistence type="inferred from homology"/>
<keyword evidence="5 10" id="KW-0694">RNA-binding</keyword>
<keyword evidence="13" id="KW-1185">Reference proteome</keyword>
<accession>A0AAD4KUX4</accession>
<comment type="caution">
    <text evidence="12">The sequence shown here is derived from an EMBL/GenBank/DDBJ whole genome shotgun (WGS) entry which is preliminary data.</text>
</comment>
<dbReference type="GO" id="GO:0005786">
    <property type="term" value="C:signal recognition particle, endoplasmic reticulum targeting"/>
    <property type="evidence" value="ECO:0007669"/>
    <property type="project" value="UniProtKB-KW"/>
</dbReference>
<comment type="function">
    <text evidence="10">Component of the signal recognition particle (SRP) complex, a ribonucleoprotein complex that mediates the cotranslational targeting of secretory and membrane proteins to the endoplasmic reticulum (ER). The SRP complex interacts with the signal sequence in nascent secretory and membrane proteins and directs them to the membrane of the ER.</text>
</comment>
<keyword evidence="8 10" id="KW-0687">Ribonucleoprotein</keyword>
<evidence type="ECO:0000256" key="8">
    <source>
        <dbReference type="ARBA" id="ARBA00023274"/>
    </source>
</evidence>
<evidence type="ECO:0000256" key="5">
    <source>
        <dbReference type="ARBA" id="ARBA00022884"/>
    </source>
</evidence>
<protein>
    <recommendedName>
        <fullName evidence="9 10">Signal recognition particle subunit SRP68</fullName>
        <shortName evidence="10">SRP68</shortName>
    </recommendedName>
</protein>
<dbReference type="GO" id="GO:0006614">
    <property type="term" value="P:SRP-dependent cotranslational protein targeting to membrane"/>
    <property type="evidence" value="ECO:0007669"/>
    <property type="project" value="InterPro"/>
</dbReference>
<feature type="region of interest" description="Disordered" evidence="11">
    <location>
        <begin position="578"/>
        <end position="603"/>
    </location>
</feature>
<organism evidence="12 13">
    <name type="scientific">Talaromyces proteolyticus</name>
    <dbReference type="NCBI Taxonomy" id="1131652"/>
    <lineage>
        <taxon>Eukaryota</taxon>
        <taxon>Fungi</taxon>
        <taxon>Dikarya</taxon>
        <taxon>Ascomycota</taxon>
        <taxon>Pezizomycotina</taxon>
        <taxon>Eurotiomycetes</taxon>
        <taxon>Eurotiomycetidae</taxon>
        <taxon>Eurotiales</taxon>
        <taxon>Trichocomaceae</taxon>
        <taxon>Talaromyces</taxon>
        <taxon>Talaromyces sect. Bacilispori</taxon>
    </lineage>
</organism>
<keyword evidence="6 10" id="KW-0733">Signal recognition particle</keyword>
<dbReference type="GO" id="GO:0030942">
    <property type="term" value="F:endoplasmic reticulum signal peptide binding"/>
    <property type="evidence" value="ECO:0007669"/>
    <property type="project" value="InterPro"/>
</dbReference>